<protein>
    <recommendedName>
        <fullName evidence="4">Small ribosomal subunit protein bS18</fullName>
    </recommendedName>
</protein>
<keyword evidence="2 4" id="KW-0689">Ribosomal protein</keyword>
<keyword evidence="3 4" id="KW-0687">Ribonucleoprotein</keyword>
<evidence type="ECO:0000256" key="4">
    <source>
        <dbReference type="HAMAP-Rule" id="MF_00270"/>
    </source>
</evidence>
<comment type="caution">
    <text evidence="6">The sequence shown here is derived from an EMBL/GenBank/DDBJ whole genome shotgun (WGS) entry which is preliminary data.</text>
</comment>
<gene>
    <name evidence="4 6" type="primary">rpsR</name>
    <name evidence="6" type="ORF">COU85_02335</name>
</gene>
<dbReference type="HAMAP" id="MF_00270">
    <property type="entry name" value="Ribosomal_bS18"/>
    <property type="match status" value="1"/>
</dbReference>
<proteinExistence type="inferred from homology"/>
<reference evidence="7" key="1">
    <citation type="submission" date="2017-09" db="EMBL/GenBank/DDBJ databases">
        <title>Depth-based differentiation of microbial function through sediment-hosted aquifers and enrichment of novel symbionts in the deep terrestrial subsurface.</title>
        <authorList>
            <person name="Probst A.J."/>
            <person name="Ladd B."/>
            <person name="Jarett J.K."/>
            <person name="Geller-Mcgrath D.E."/>
            <person name="Sieber C.M.K."/>
            <person name="Emerson J.B."/>
            <person name="Anantharaman K."/>
            <person name="Thomas B.C."/>
            <person name="Malmstrom R."/>
            <person name="Stieglmeier M."/>
            <person name="Klingl A."/>
            <person name="Woyke T."/>
            <person name="Ryan C.M."/>
            <person name="Banfield J.F."/>
        </authorList>
    </citation>
    <scope>NUCLEOTIDE SEQUENCE [LARGE SCALE GENOMIC DNA]</scope>
</reference>
<evidence type="ECO:0000256" key="1">
    <source>
        <dbReference type="ARBA" id="ARBA00005589"/>
    </source>
</evidence>
<dbReference type="Proteomes" id="UP000231086">
    <property type="component" value="Unassembled WGS sequence"/>
</dbReference>
<name>A0A2M8KIE3_9BACT</name>
<evidence type="ECO:0000256" key="2">
    <source>
        <dbReference type="ARBA" id="ARBA00022980"/>
    </source>
</evidence>
<dbReference type="InterPro" id="IPR036870">
    <property type="entry name" value="Ribosomal_bS18_sf"/>
</dbReference>
<organism evidence="6 7">
    <name type="scientific">Candidatus Portnoybacteria bacterium CG10_big_fil_rev_8_21_14_0_10_44_7</name>
    <dbReference type="NCBI Taxonomy" id="1974816"/>
    <lineage>
        <taxon>Bacteria</taxon>
        <taxon>Candidatus Portnoyibacteriota</taxon>
    </lineage>
</organism>
<comment type="similarity">
    <text evidence="1 4 5">Belongs to the bacterial ribosomal protein bS18 family.</text>
</comment>
<dbReference type="PANTHER" id="PTHR13479:SF40">
    <property type="entry name" value="SMALL RIBOSOMAL SUBUNIT PROTEIN BS18M"/>
    <property type="match status" value="1"/>
</dbReference>
<dbReference type="Gene3D" id="4.10.640.10">
    <property type="entry name" value="Ribosomal protein S18"/>
    <property type="match status" value="1"/>
</dbReference>
<dbReference type="GO" id="GO:0022627">
    <property type="term" value="C:cytosolic small ribosomal subunit"/>
    <property type="evidence" value="ECO:0007669"/>
    <property type="project" value="TreeGrafter"/>
</dbReference>
<dbReference type="Pfam" id="PF01084">
    <property type="entry name" value="Ribosomal_S18"/>
    <property type="match status" value="1"/>
</dbReference>
<evidence type="ECO:0000313" key="6">
    <source>
        <dbReference type="EMBL" id="PJE59689.1"/>
    </source>
</evidence>
<comment type="subunit">
    <text evidence="4">Part of the 30S ribosomal subunit. Forms a tight heterodimer with protein bS6.</text>
</comment>
<dbReference type="SUPFAM" id="SSF46911">
    <property type="entry name" value="Ribosomal protein S18"/>
    <property type="match status" value="1"/>
</dbReference>
<dbReference type="PRINTS" id="PR00974">
    <property type="entry name" value="RIBOSOMALS18"/>
</dbReference>
<dbReference type="PANTHER" id="PTHR13479">
    <property type="entry name" value="30S RIBOSOMAL PROTEIN S18"/>
    <property type="match status" value="1"/>
</dbReference>
<sequence>MKACFFCQNNIDYIDYKNTDILQNFVNAQGKILAPKRTGLCARHQRELATAVKRARVIGLLKFANR</sequence>
<keyword evidence="4" id="KW-0699">rRNA-binding</keyword>
<dbReference type="InterPro" id="IPR001648">
    <property type="entry name" value="Ribosomal_bS18"/>
</dbReference>
<dbReference type="NCBIfam" id="TIGR00165">
    <property type="entry name" value="S18"/>
    <property type="match status" value="1"/>
</dbReference>
<dbReference type="GO" id="GO:0003735">
    <property type="term" value="F:structural constituent of ribosome"/>
    <property type="evidence" value="ECO:0007669"/>
    <property type="project" value="InterPro"/>
</dbReference>
<evidence type="ECO:0000256" key="5">
    <source>
        <dbReference type="RuleBase" id="RU003910"/>
    </source>
</evidence>
<dbReference type="EMBL" id="PFEA01000044">
    <property type="protein sequence ID" value="PJE59689.1"/>
    <property type="molecule type" value="Genomic_DNA"/>
</dbReference>
<evidence type="ECO:0000256" key="3">
    <source>
        <dbReference type="ARBA" id="ARBA00023274"/>
    </source>
</evidence>
<accession>A0A2M8KIE3</accession>
<dbReference type="GO" id="GO:0070181">
    <property type="term" value="F:small ribosomal subunit rRNA binding"/>
    <property type="evidence" value="ECO:0007669"/>
    <property type="project" value="TreeGrafter"/>
</dbReference>
<dbReference type="GO" id="GO:0006412">
    <property type="term" value="P:translation"/>
    <property type="evidence" value="ECO:0007669"/>
    <property type="project" value="UniProtKB-UniRule"/>
</dbReference>
<dbReference type="AlphaFoldDB" id="A0A2M8KIE3"/>
<evidence type="ECO:0000313" key="7">
    <source>
        <dbReference type="Proteomes" id="UP000231086"/>
    </source>
</evidence>
<comment type="function">
    <text evidence="4">Binds as a heterodimer with protein bS6 to the central domain of the 16S rRNA, where it helps stabilize the platform of the 30S subunit.</text>
</comment>
<keyword evidence="4" id="KW-0694">RNA-binding</keyword>